<dbReference type="GO" id="GO:0004386">
    <property type="term" value="F:helicase activity"/>
    <property type="evidence" value="ECO:0007669"/>
    <property type="project" value="UniProtKB-KW"/>
</dbReference>
<accession>A0ABS2FTP9</accession>
<feature type="domain" description="Helicase C-terminal" evidence="2">
    <location>
        <begin position="911"/>
        <end position="1066"/>
    </location>
</feature>
<dbReference type="RefSeq" id="WP_204803480.1">
    <property type="nucleotide sequence ID" value="NZ_JACSNX010000005.1"/>
</dbReference>
<feature type="region of interest" description="Disordered" evidence="1">
    <location>
        <begin position="60"/>
        <end position="103"/>
    </location>
</feature>
<evidence type="ECO:0000313" key="4">
    <source>
        <dbReference type="Proteomes" id="UP000719500"/>
    </source>
</evidence>
<dbReference type="Proteomes" id="UP000719500">
    <property type="component" value="Unassembled WGS sequence"/>
</dbReference>
<dbReference type="Pfam" id="PF00271">
    <property type="entry name" value="Helicase_C"/>
    <property type="match status" value="1"/>
</dbReference>
<feature type="compositionally biased region" description="Basic and acidic residues" evidence="1">
    <location>
        <begin position="80"/>
        <end position="96"/>
    </location>
</feature>
<name>A0ABS2FTP9_9FIRM</name>
<organism evidence="3 4">
    <name type="scientific">Oscillibacter valericigenes</name>
    <dbReference type="NCBI Taxonomy" id="351091"/>
    <lineage>
        <taxon>Bacteria</taxon>
        <taxon>Bacillati</taxon>
        <taxon>Bacillota</taxon>
        <taxon>Clostridia</taxon>
        <taxon>Eubacteriales</taxon>
        <taxon>Oscillospiraceae</taxon>
        <taxon>Oscillibacter</taxon>
    </lineage>
</organism>
<dbReference type="SMART" id="SM00490">
    <property type="entry name" value="HELICc"/>
    <property type="match status" value="1"/>
</dbReference>
<dbReference type="CDD" id="cd18785">
    <property type="entry name" value="SF2_C"/>
    <property type="match status" value="1"/>
</dbReference>
<dbReference type="InterPro" id="IPR001650">
    <property type="entry name" value="Helicase_C-like"/>
</dbReference>
<dbReference type="InterPro" id="IPR027417">
    <property type="entry name" value="P-loop_NTPase"/>
</dbReference>
<keyword evidence="3" id="KW-0067">ATP-binding</keyword>
<evidence type="ECO:0000256" key="1">
    <source>
        <dbReference type="SAM" id="MobiDB-lite"/>
    </source>
</evidence>
<keyword evidence="3" id="KW-0547">Nucleotide-binding</keyword>
<keyword evidence="3" id="KW-0378">Hydrolase</keyword>
<comment type="caution">
    <text evidence="3">The sequence shown here is derived from an EMBL/GenBank/DDBJ whole genome shotgun (WGS) entry which is preliminary data.</text>
</comment>
<gene>
    <name evidence="3" type="ORF">H9X91_05810</name>
</gene>
<keyword evidence="4" id="KW-1185">Reference proteome</keyword>
<proteinExistence type="predicted"/>
<evidence type="ECO:0000313" key="3">
    <source>
        <dbReference type="EMBL" id="MBM6850954.1"/>
    </source>
</evidence>
<keyword evidence="3" id="KW-0347">Helicase</keyword>
<sequence length="1218" mass="138824">MSTIHEYLEARENYISLIKSELLGPGSEISIPDKEHELVTNSPDVRYSIGILFPRNNKLNADNDDSAKVEPSSDEEELEPDLHSDGDREEHTKDTDPTLPAEEDNLDEEISLAAQNMPSSMGYTFLVSRDVLRLTCQIEFATYRQAKLPDCRIPFSPDSPETYCVPSQLSSYIFYDKEEGTLKLLTGLNRKAVSQLREKDFIDGEEYGIFSAMYKLCDQLKGGYVRIPHAMTVTVDFSDGDYVDNNKRLDETCAKITALKRKIKDNLYSITVMLVNDDDEKSNGTRCLFQPVIRICTEDNDFNFCEYAQMADFDMLDSEEQSLELQYRNKKVYGTGLGTSVNWEIDENGRGIIFNDFFPEVEVPSMDFGIPKDSEIDISALSMYFLSDLDKTEKKTKIDSLSTVIRAYGNWIESLKTRMNLLETRYHAPAEMNINGCLSAKARMEEGLRILKENSVAWDAFSLANRAMLMQRIHLDIQSKTSNIDRYPGDEDLSQILDALNYSDADGQFTGRNKHNWRLFQIAFLLLSIPSIVDDQNPQRDIVDLIWFPTGGGKTEAYLGLTAFTIFYRRLAHLSQSDGTTVIMRYTLRLLAAQQFTRAATLICACEYIRNDATSKRPRYGRYPLGTSEINIGLWIGREHTPNTDSDAKKHLEKLQEAQPQSIQYAKEQHNKFQVLKCPWCGTKLVKDRIGARTIGMFGYRMRNNRHFELFCPQESCFFNQQGKLPVQIVDEELYANPPTLLFGTVDKFAMMPWKKDIGAFFATGTENRAPELIIQDELHLISGPLGTMVGLYESAIDALCRKNGTRPKIVASTATIRRAKEQCSALYDREVNQFPHPGLDAEDSFFARESVIDYGQNIYGRKYIGLMPSGKTKAMMEVRSIAALMQKINTMDLPDEVRDKFWTLTVYFNSLKDLGKCSTLVDDDVKDFIKRTAYRLGTAKDARKIARADELTSRVNTTQLNETLDKLEKVCYSKENIENKRYASNVLLATNMISVGIDVARLNVMLLVGQPKLTSEYIQASSRVGRSYPGIAFATYDGSKSRDRSHYEQFKAYHDSFYRYVEPTGATPFSKPARDRALHAVLISMMRNLEIDLSADKGAAKFTRDKFKNRVSELKAYIIDRAKDISFRLNPDMQDEADAMALEIDFIFEAWEKLAENYDEDHFFYGEKFLMRSLDDGEGRLLKPFNTSRKDPAFDTMTSMRNVDSTVAGNVLIWKEE</sequence>
<dbReference type="PROSITE" id="PS51194">
    <property type="entry name" value="HELICASE_CTER"/>
    <property type="match status" value="1"/>
</dbReference>
<protein>
    <submittedName>
        <fullName evidence="3">Helicase</fullName>
    </submittedName>
</protein>
<reference evidence="3 4" key="1">
    <citation type="journal article" date="2021" name="Sci. Rep.">
        <title>The distribution of antibiotic resistance genes in chicken gut microbiota commensals.</title>
        <authorList>
            <person name="Juricova H."/>
            <person name="Matiasovicova J."/>
            <person name="Kubasova T."/>
            <person name="Cejkova D."/>
            <person name="Rychlik I."/>
        </authorList>
    </citation>
    <scope>NUCLEOTIDE SEQUENCE [LARGE SCALE GENOMIC DNA]</scope>
    <source>
        <strain evidence="3 4">An411</strain>
    </source>
</reference>
<dbReference type="Gene3D" id="3.40.50.300">
    <property type="entry name" value="P-loop containing nucleotide triphosphate hydrolases"/>
    <property type="match status" value="2"/>
</dbReference>
<evidence type="ECO:0000259" key="2">
    <source>
        <dbReference type="PROSITE" id="PS51194"/>
    </source>
</evidence>
<dbReference type="SUPFAM" id="SSF52540">
    <property type="entry name" value="P-loop containing nucleoside triphosphate hydrolases"/>
    <property type="match status" value="2"/>
</dbReference>
<dbReference type="EMBL" id="JACSNX010000005">
    <property type="protein sequence ID" value="MBM6850954.1"/>
    <property type="molecule type" value="Genomic_DNA"/>
</dbReference>